<dbReference type="Proteomes" id="UP000318307">
    <property type="component" value="Unassembled WGS sequence"/>
</dbReference>
<proteinExistence type="predicted"/>
<dbReference type="RefSeq" id="WP_144683504.1">
    <property type="nucleotide sequence ID" value="NZ_VLLC01000007.1"/>
</dbReference>
<evidence type="ECO:0000313" key="2">
    <source>
        <dbReference type="EMBL" id="TWI74011.1"/>
    </source>
</evidence>
<feature type="domain" description="Wadjet protein JetD C-terminal" evidence="1">
    <location>
        <begin position="201"/>
        <end position="292"/>
    </location>
</feature>
<gene>
    <name evidence="2" type="ORF">LZ24_01241</name>
</gene>
<reference evidence="2 3" key="1">
    <citation type="submission" date="2019-07" db="EMBL/GenBank/DDBJ databases">
        <title>Genome sequencing of 100 strains of the haloalkaliphilic chemolithoautotrophic sulfur-oxidizing bacterium Thioalkalivibrio.</title>
        <authorList>
            <person name="Muyzer G."/>
        </authorList>
    </citation>
    <scope>NUCLEOTIDE SEQUENCE [LARGE SCALE GENOMIC DNA]</scope>
    <source>
        <strain evidence="2 3">ASO4-4</strain>
    </source>
</reference>
<dbReference type="Pfam" id="PF09983">
    <property type="entry name" value="JetD_C"/>
    <property type="match status" value="1"/>
</dbReference>
<accession>A0A562RY80</accession>
<evidence type="ECO:0000259" key="1">
    <source>
        <dbReference type="Pfam" id="PF09983"/>
    </source>
</evidence>
<comment type="caution">
    <text evidence="2">The sequence shown here is derived from an EMBL/GenBank/DDBJ whole genome shotgun (WGS) entry which is preliminary data.</text>
</comment>
<dbReference type="InterPro" id="IPR024534">
    <property type="entry name" value="JetD_C"/>
</dbReference>
<sequence length="356" mass="40108">MGDILQEAVLKEIQSSKVKRIKTRPLLDVIKKESLSPIGDFDLPKRLLEILQALEKEKRLQMPKGKKAFDKISKLPDYITALKPEEDAAMEQKKSNLYNLRNLTAWEPRHMIAFAPRLKKETELELAKKINHYLLNRKSDAKKIPHRERALQIFGDEKALDGHTRKGLFGGRITLEDLDCFYCPEPLPFQSPSPDKALLSGKPLLVVENANTYWSCCQANGTLSTFAAVVYGKGFRIAVNESANDGLEQIRADLKASEILYFGDLDPTGIAIPVGINATREKNNLPPLRPALSLYKALLEKNLTTAYDGSQSKHHNPMDARQWLGDELAGIYLEKTENLRWPQEGLTAEDIHKALT</sequence>
<dbReference type="AlphaFoldDB" id="A0A562RY80"/>
<organism evidence="2 3">
    <name type="scientific">Desulfobotulus alkaliphilus</name>
    <dbReference type="NCBI Taxonomy" id="622671"/>
    <lineage>
        <taxon>Bacteria</taxon>
        <taxon>Pseudomonadati</taxon>
        <taxon>Thermodesulfobacteriota</taxon>
        <taxon>Desulfobacteria</taxon>
        <taxon>Desulfobacterales</taxon>
        <taxon>Desulfobacteraceae</taxon>
        <taxon>Desulfobotulus</taxon>
    </lineage>
</organism>
<evidence type="ECO:0000313" key="3">
    <source>
        <dbReference type="Proteomes" id="UP000318307"/>
    </source>
</evidence>
<protein>
    <submittedName>
        <fullName evidence="2">Uncharacterized protein DUF2220</fullName>
    </submittedName>
</protein>
<keyword evidence="3" id="KW-1185">Reference proteome</keyword>
<name>A0A562RY80_9BACT</name>
<dbReference type="EMBL" id="VLLC01000007">
    <property type="protein sequence ID" value="TWI74011.1"/>
    <property type="molecule type" value="Genomic_DNA"/>
</dbReference>
<dbReference type="OrthoDB" id="8263792at2"/>